<evidence type="ECO:0000313" key="2">
    <source>
        <dbReference type="Proteomes" id="UP000572635"/>
    </source>
</evidence>
<dbReference type="Proteomes" id="UP000572635">
    <property type="component" value="Unassembled WGS sequence"/>
</dbReference>
<evidence type="ECO:0000313" key="1">
    <source>
        <dbReference type="EMBL" id="MBB5434476.1"/>
    </source>
</evidence>
<gene>
    <name evidence="1" type="ORF">HDA36_004560</name>
</gene>
<dbReference type="Pfam" id="PF13469">
    <property type="entry name" value="Sulfotransfer_3"/>
    <property type="match status" value="1"/>
</dbReference>
<organism evidence="1 2">
    <name type="scientific">Nocardiopsis composta</name>
    <dbReference type="NCBI Taxonomy" id="157465"/>
    <lineage>
        <taxon>Bacteria</taxon>
        <taxon>Bacillati</taxon>
        <taxon>Actinomycetota</taxon>
        <taxon>Actinomycetes</taxon>
        <taxon>Streptosporangiales</taxon>
        <taxon>Nocardiopsidaceae</taxon>
        <taxon>Nocardiopsis</taxon>
    </lineage>
</organism>
<sequence>MSEFRLVFVGGIGRSGSTLIERLLGELPGVCSMGEVVHMWRRALVDDETCGCGERFARCPFWAEVGREAFGGWERVDPAEVLALKAAVDRTRYAPRLLADRPPAELALRARRYTELYDRLYRAVARVSGCPVVVDSSKHASLAACLRLRYGVRLRLLHVVRDPRAVAYAWRKRVPRPDATPTSPEQYMARCSPARSAVRWSAQNGVLAALERSGTPTLRVRYEDFAADPRAELRRIAGFAGCGEEAGAAAVGEGGTALLSPGHTVSGNPMRFRTGPVQVRPDVSWRSGLGAGHRLAVSALTFPVRRRFGY</sequence>
<dbReference type="RefSeq" id="WP_312893777.1">
    <property type="nucleotide sequence ID" value="NZ_BAAAJD010000053.1"/>
</dbReference>
<reference evidence="1 2" key="1">
    <citation type="submission" date="2020-08" db="EMBL/GenBank/DDBJ databases">
        <title>Sequencing the genomes of 1000 actinobacteria strains.</title>
        <authorList>
            <person name="Klenk H.-P."/>
        </authorList>
    </citation>
    <scope>NUCLEOTIDE SEQUENCE [LARGE SCALE GENOMIC DNA]</scope>
    <source>
        <strain evidence="1 2">DSM 44551</strain>
    </source>
</reference>
<dbReference type="EMBL" id="JACHDB010000001">
    <property type="protein sequence ID" value="MBB5434476.1"/>
    <property type="molecule type" value="Genomic_DNA"/>
</dbReference>
<name>A0A7W8QQB5_9ACTN</name>
<protein>
    <recommendedName>
        <fullName evidence="3">Sulfotransferase</fullName>
    </recommendedName>
</protein>
<proteinExistence type="predicted"/>
<dbReference type="InterPro" id="IPR027417">
    <property type="entry name" value="P-loop_NTPase"/>
</dbReference>
<comment type="caution">
    <text evidence="1">The sequence shown here is derived from an EMBL/GenBank/DDBJ whole genome shotgun (WGS) entry which is preliminary data.</text>
</comment>
<dbReference type="AlphaFoldDB" id="A0A7W8QQB5"/>
<accession>A0A7W8QQB5</accession>
<dbReference type="Gene3D" id="3.40.50.300">
    <property type="entry name" value="P-loop containing nucleotide triphosphate hydrolases"/>
    <property type="match status" value="1"/>
</dbReference>
<keyword evidence="2" id="KW-1185">Reference proteome</keyword>
<evidence type="ECO:0008006" key="3">
    <source>
        <dbReference type="Google" id="ProtNLM"/>
    </source>
</evidence>
<dbReference type="SUPFAM" id="SSF52540">
    <property type="entry name" value="P-loop containing nucleoside triphosphate hydrolases"/>
    <property type="match status" value="1"/>
</dbReference>